<reference evidence="2 3" key="1">
    <citation type="journal article" date="1998" name="Science">
        <title>Genome sequence of the nematode C. elegans: a platform for investigating biology.</title>
        <authorList>
            <consortium name="The C. elegans sequencing consortium"/>
            <person name="Sulson J.E."/>
            <person name="Waterston R."/>
        </authorList>
    </citation>
    <scope>NUCLEOTIDE SEQUENCE [LARGE SCALE GENOMIC DNA]</scope>
    <source>
        <strain evidence="2 3">Bristol N2</strain>
    </source>
</reference>
<dbReference type="FunCoup" id="Q9XXS6">
    <property type="interactions" value="178"/>
</dbReference>
<dbReference type="SMR" id="Q9XXS6"/>
<dbReference type="RefSeq" id="NP_507885.2">
    <property type="nucleotide sequence ID" value="NM_075484.2"/>
</dbReference>
<feature type="compositionally biased region" description="Polar residues" evidence="1">
    <location>
        <begin position="1"/>
        <end position="14"/>
    </location>
</feature>
<proteinExistence type="predicted"/>
<dbReference type="GeneID" id="184664"/>
<dbReference type="AGR" id="WB:WBGene00008945"/>
<keyword evidence="3" id="KW-1185">Reference proteome</keyword>
<feature type="region of interest" description="Disordered" evidence="1">
    <location>
        <begin position="529"/>
        <end position="578"/>
    </location>
</feature>
<dbReference type="Proteomes" id="UP000001940">
    <property type="component" value="Chromosome V"/>
</dbReference>
<dbReference type="Bgee" id="WBGene00008945">
    <property type="expression patterns" value="Expressed in adult organism and 1 other cell type or tissue"/>
</dbReference>
<accession>Q9XXS6</accession>
<feature type="compositionally biased region" description="Polar residues" evidence="1">
    <location>
        <begin position="268"/>
        <end position="277"/>
    </location>
</feature>
<evidence type="ECO:0000313" key="3">
    <source>
        <dbReference type="Proteomes" id="UP000001940"/>
    </source>
</evidence>
<protein>
    <submittedName>
        <fullName evidence="2">BZIP domain-containing protein</fullName>
    </submittedName>
</protein>
<dbReference type="UCSC" id="F19B2.6">
    <property type="organism name" value="c. elegans"/>
</dbReference>
<feature type="compositionally biased region" description="Polar residues" evidence="1">
    <location>
        <begin position="534"/>
        <end position="543"/>
    </location>
</feature>
<evidence type="ECO:0000313" key="2">
    <source>
        <dbReference type="EMBL" id="CAA16273.2"/>
    </source>
</evidence>
<gene>
    <name evidence="2" type="ORF">CELE_F19B2.6</name>
    <name evidence="2 4" type="ORF">F19B2.6</name>
</gene>
<evidence type="ECO:0000256" key="1">
    <source>
        <dbReference type="SAM" id="MobiDB-lite"/>
    </source>
</evidence>
<dbReference type="EMBL" id="BX284605">
    <property type="protein sequence ID" value="CAA16273.2"/>
    <property type="molecule type" value="Genomic_DNA"/>
</dbReference>
<dbReference type="InParanoid" id="Q9XXS6"/>
<dbReference type="PaxDb" id="6239-F19B2.6"/>
<evidence type="ECO:0000313" key="4">
    <source>
        <dbReference type="WormBase" id="F19B2.6"/>
    </source>
</evidence>
<feature type="region of interest" description="Disordered" evidence="1">
    <location>
        <begin position="673"/>
        <end position="698"/>
    </location>
</feature>
<dbReference type="CTD" id="184664"/>
<dbReference type="WormBase" id="F19B2.6">
    <property type="protein sequence ID" value="CE35496"/>
    <property type="gene ID" value="WBGene00008945"/>
</dbReference>
<feature type="region of interest" description="Disordered" evidence="1">
    <location>
        <begin position="260"/>
        <end position="295"/>
    </location>
</feature>
<dbReference type="PIR" id="T21104">
    <property type="entry name" value="T21104"/>
</dbReference>
<feature type="compositionally biased region" description="Basic and acidic residues" evidence="1">
    <location>
        <begin position="558"/>
        <end position="578"/>
    </location>
</feature>
<organism evidence="2 3">
    <name type="scientific">Caenorhabditis elegans</name>
    <dbReference type="NCBI Taxonomy" id="6239"/>
    <lineage>
        <taxon>Eukaryota</taxon>
        <taxon>Metazoa</taxon>
        <taxon>Ecdysozoa</taxon>
        <taxon>Nematoda</taxon>
        <taxon>Chromadorea</taxon>
        <taxon>Rhabditida</taxon>
        <taxon>Rhabditina</taxon>
        <taxon>Rhabditomorpha</taxon>
        <taxon>Rhabditoidea</taxon>
        <taxon>Rhabditidae</taxon>
        <taxon>Peloderinae</taxon>
        <taxon>Caenorhabditis</taxon>
    </lineage>
</organism>
<feature type="compositionally biased region" description="Basic and acidic residues" evidence="1">
    <location>
        <begin position="673"/>
        <end position="690"/>
    </location>
</feature>
<dbReference type="HOGENOM" id="CLU_349247_0_0_1"/>
<feature type="region of interest" description="Disordered" evidence="1">
    <location>
        <begin position="415"/>
        <end position="442"/>
    </location>
</feature>
<dbReference type="AlphaFoldDB" id="Q9XXS6"/>
<feature type="region of interest" description="Disordered" evidence="1">
    <location>
        <begin position="1"/>
        <end position="25"/>
    </location>
</feature>
<name>Q9XXS6_CAEEL</name>
<sequence>MDTSQKYRSNNEVDSPQIEHDKQALPSIESLYWGLQQNQQIQGIEQTGEPNGDNQPPQLVIDQLSYDQQQQQPKQNCFDTHGNMDDNRGLYNLPQGAENGSGHLVATESHQLHPPNYNLQQAQTPPPTRHSQYVDAAPQAYGSGQLVPENQRQPESAPDRPYQIMNVGCNPQSAQQHAQMEIPTMSHQLIGTCHNWQSGSQQGTSQNRKDFAGMQSCYGKDQHHQSALNGYHQLQAQPNLYPQHVSNQRPQWAMDQLGYYQQHQQQGPTWSDQNGNEGDNGGLYNHPQGAENGSGHLAATESHQLLPPSNNLQQVQIPAPTRHSQYVGASHLAYGSGQLVPENQLQPEPAPDRSYRKMNVGCNSQYAQQHAQMDQVIGTCHNCQSDSQQGTSQNRDNLAGMKGCCVKDQYHEPAPSGYHPPQAQSNCYPNHPPNPNMNAGDQDRQHVQLNFYTDPGFQQNSHVPYEMQQGFQTTGMQGSYQQNNQPELLFDSNNGNQTVNNAPNGNYQEPVYPLLQEGPTWNNNDNHDYFPSDDSMSQTSQEPVSVESIRKKTKRAKNKLEARKSLQKKKDDLKASRKSWEEVKINHNNILSSNNSNEENIKTAFDQVLYPCFTNQQVIGTFNIIRSYDEVQEGFAQFENDKQNIISKVDYLMKTDRNLKKLRMAKEVSEKQWEQFETDKKNRKEDDKKNKINGGNKLNGKTKIVSSITIATRCSRSKDKKETDAFKHDAKVLKFESSKQTQIKLCLKKYCDKFYPGVRMLLQHNWKFLRDNALHSGQSVQLEKLIECLKTFHLTEHAEKEHNLENS</sequence>
<dbReference type="KEGG" id="cel:CELE_F19B2.6"/>